<dbReference type="SUPFAM" id="SSF52540">
    <property type="entry name" value="P-loop containing nucleoside triphosphate hydrolases"/>
    <property type="match status" value="1"/>
</dbReference>
<dbReference type="InterPro" id="IPR017871">
    <property type="entry name" value="ABC_transporter-like_CS"/>
</dbReference>
<dbReference type="SMART" id="SM00382">
    <property type="entry name" value="AAA"/>
    <property type="match status" value="1"/>
</dbReference>
<dbReference type="Gene3D" id="3.40.50.300">
    <property type="entry name" value="P-loop containing nucleotide triphosphate hydrolases"/>
    <property type="match status" value="1"/>
</dbReference>
<keyword evidence="2" id="KW-0813">Transport</keyword>
<gene>
    <name evidence="6" type="ORF">EZS27_011927</name>
</gene>
<comment type="similarity">
    <text evidence="1">Belongs to the ABC transporter superfamily.</text>
</comment>
<dbReference type="PROSITE" id="PS00211">
    <property type="entry name" value="ABC_TRANSPORTER_1"/>
    <property type="match status" value="1"/>
</dbReference>
<dbReference type="InterPro" id="IPR003439">
    <property type="entry name" value="ABC_transporter-like_ATP-bd"/>
</dbReference>
<evidence type="ECO:0000256" key="3">
    <source>
        <dbReference type="ARBA" id="ARBA00022741"/>
    </source>
</evidence>
<dbReference type="EC" id="3.6.3.-" evidence="6"/>
<keyword evidence="4 6" id="KW-0067">ATP-binding</keyword>
<dbReference type="PANTHER" id="PTHR42711:SF5">
    <property type="entry name" value="ABC TRANSPORTER ATP-BINDING PROTEIN NATA"/>
    <property type="match status" value="1"/>
</dbReference>
<dbReference type="InterPro" id="IPR003593">
    <property type="entry name" value="AAA+_ATPase"/>
</dbReference>
<comment type="caution">
    <text evidence="6">The sequence shown here is derived from an EMBL/GenBank/DDBJ whole genome shotgun (WGS) entry which is preliminary data.</text>
</comment>
<evidence type="ECO:0000313" key="6">
    <source>
        <dbReference type="EMBL" id="KAA6340183.1"/>
    </source>
</evidence>
<protein>
    <submittedName>
        <fullName evidence="6">ABC transporter ATP-binding protein</fullName>
        <ecNumber evidence="6">3.6.3.-</ecNumber>
    </submittedName>
</protein>
<organism evidence="6">
    <name type="scientific">termite gut metagenome</name>
    <dbReference type="NCBI Taxonomy" id="433724"/>
    <lineage>
        <taxon>unclassified sequences</taxon>
        <taxon>metagenomes</taxon>
        <taxon>organismal metagenomes</taxon>
    </lineage>
</organism>
<feature type="domain" description="ABC transporter" evidence="5">
    <location>
        <begin position="6"/>
        <end position="247"/>
    </location>
</feature>
<dbReference type="AlphaFoldDB" id="A0A5J4S4D2"/>
<dbReference type="GO" id="GO:0005524">
    <property type="term" value="F:ATP binding"/>
    <property type="evidence" value="ECO:0007669"/>
    <property type="project" value="UniProtKB-KW"/>
</dbReference>
<dbReference type="InterPro" id="IPR027417">
    <property type="entry name" value="P-loop_NTPase"/>
</dbReference>
<name>A0A5J4S4D2_9ZZZZ</name>
<evidence type="ECO:0000256" key="4">
    <source>
        <dbReference type="ARBA" id="ARBA00022840"/>
    </source>
</evidence>
<keyword evidence="6" id="KW-0378">Hydrolase</keyword>
<evidence type="ECO:0000256" key="2">
    <source>
        <dbReference type="ARBA" id="ARBA00022448"/>
    </source>
</evidence>
<dbReference type="PANTHER" id="PTHR42711">
    <property type="entry name" value="ABC TRANSPORTER ATP-BINDING PROTEIN"/>
    <property type="match status" value="1"/>
</dbReference>
<dbReference type="EMBL" id="SNRY01000478">
    <property type="protein sequence ID" value="KAA6340183.1"/>
    <property type="molecule type" value="Genomic_DNA"/>
</dbReference>
<accession>A0A5J4S4D2</accession>
<keyword evidence="3" id="KW-0547">Nucleotide-binding</keyword>
<dbReference type="PROSITE" id="PS50893">
    <property type="entry name" value="ABC_TRANSPORTER_2"/>
    <property type="match status" value="1"/>
</dbReference>
<dbReference type="Pfam" id="PF00005">
    <property type="entry name" value="ABC_tran"/>
    <property type="match status" value="1"/>
</dbReference>
<evidence type="ECO:0000256" key="1">
    <source>
        <dbReference type="ARBA" id="ARBA00005417"/>
    </source>
</evidence>
<dbReference type="GO" id="GO:0016887">
    <property type="term" value="F:ATP hydrolysis activity"/>
    <property type="evidence" value="ECO:0007669"/>
    <property type="project" value="InterPro"/>
</dbReference>
<evidence type="ECO:0000259" key="5">
    <source>
        <dbReference type="PROSITE" id="PS50893"/>
    </source>
</evidence>
<proteinExistence type="inferred from homology"/>
<sequence length="334" mass="37872">MNQEVITVQNLTKRYNNASKNSVDDISFTVNEGEFFAFLGPNGAGKTTTISILTTTLGKTSGEIKIVGFDIEKEAKKAREQVGIIFQQPSLDLQLSAEENIRFHACLYGMYGYRPTFKMMPAAYKNRVMELAEIVGLKDALFQPIKKMSGGMQRKFEIVRSLMHTPAILFLDEPTAGLDALSRRTLWEYINNMRRENGTTVFLTTHYIDECEHVDKVCIINNGQIAINGSPDEMKQSLMKQELILDAVDRRQLIGELSELGMVHKKGEHIIVPYQDTTAQEIIAGLKTKLTVLKIQEPTLEDAYIEYLKISGEKTENQINSTENSRPYTRRRIH</sequence>
<reference evidence="6" key="1">
    <citation type="submission" date="2019-03" db="EMBL/GenBank/DDBJ databases">
        <title>Single cell metagenomics reveals metabolic interactions within the superorganism composed of flagellate Streblomastix strix and complex community of Bacteroidetes bacteria on its surface.</title>
        <authorList>
            <person name="Treitli S.C."/>
            <person name="Kolisko M."/>
            <person name="Husnik F."/>
            <person name="Keeling P."/>
            <person name="Hampl V."/>
        </authorList>
    </citation>
    <scope>NUCLEOTIDE SEQUENCE</scope>
    <source>
        <strain evidence="6">STM</strain>
    </source>
</reference>
<dbReference type="InterPro" id="IPR050763">
    <property type="entry name" value="ABC_transporter_ATP-binding"/>
</dbReference>